<dbReference type="AlphaFoldDB" id="A0ABD2KU42"/>
<dbReference type="EMBL" id="JBICBT010000649">
    <property type="protein sequence ID" value="KAL3106472.1"/>
    <property type="molecule type" value="Genomic_DNA"/>
</dbReference>
<keyword evidence="2" id="KW-1185">Reference proteome</keyword>
<name>A0ABD2KU42_9BILA</name>
<accession>A0ABD2KU42</accession>
<sequence>MNQSEILQCSVKILSIEAYLLTQQTKNLNQELKHLGKSYAEYKKTVLFADLAETGTLQTEQFFHTLEELLETQLVIYPHPDHVAATPKLGKSGIIKKLGTVGSFLRNFKSKTSESEETNKLRSQNLVVHNKKQYMQLSQNKEKIEQIKTSFGKLQQTTLFKLMNHFKKVGHIQTLRFLRDLHNLLGFEFVGIDSPGKVEQSQHGVVENVSGDDAQEEAIGQNRQASYDSIPAQWALSSAERDQHYSLAAPLPLSADSLSTSSVPPIPPPQSIVPPVPQSSSTVPHQVRTCQQSTSAMAPAQNMKMTEAQWQMVINEIISETPEVANSDYAKMLLSKTHSSLNSLLENDDEWSWSSSLFSWKNKK</sequence>
<comment type="caution">
    <text evidence="1">The sequence shown here is derived from an EMBL/GenBank/DDBJ whole genome shotgun (WGS) entry which is preliminary data.</text>
</comment>
<dbReference type="Proteomes" id="UP001620626">
    <property type="component" value="Unassembled WGS sequence"/>
</dbReference>
<evidence type="ECO:0000313" key="2">
    <source>
        <dbReference type="Proteomes" id="UP001620626"/>
    </source>
</evidence>
<gene>
    <name evidence="1" type="ORF">niasHT_011849</name>
</gene>
<organism evidence="1 2">
    <name type="scientific">Heterodera trifolii</name>
    <dbReference type="NCBI Taxonomy" id="157864"/>
    <lineage>
        <taxon>Eukaryota</taxon>
        <taxon>Metazoa</taxon>
        <taxon>Ecdysozoa</taxon>
        <taxon>Nematoda</taxon>
        <taxon>Chromadorea</taxon>
        <taxon>Rhabditida</taxon>
        <taxon>Tylenchina</taxon>
        <taxon>Tylenchomorpha</taxon>
        <taxon>Tylenchoidea</taxon>
        <taxon>Heteroderidae</taxon>
        <taxon>Heteroderinae</taxon>
        <taxon>Heterodera</taxon>
    </lineage>
</organism>
<protein>
    <submittedName>
        <fullName evidence="1">Uncharacterized protein</fullName>
    </submittedName>
</protein>
<reference evidence="1 2" key="1">
    <citation type="submission" date="2024-10" db="EMBL/GenBank/DDBJ databases">
        <authorList>
            <person name="Kim D."/>
        </authorList>
    </citation>
    <scope>NUCLEOTIDE SEQUENCE [LARGE SCALE GENOMIC DNA]</scope>
    <source>
        <strain evidence="1">BH-2024</strain>
    </source>
</reference>
<proteinExistence type="predicted"/>
<evidence type="ECO:0000313" key="1">
    <source>
        <dbReference type="EMBL" id="KAL3106472.1"/>
    </source>
</evidence>